<evidence type="ECO:0000259" key="6">
    <source>
        <dbReference type="PROSITE" id="PS50112"/>
    </source>
</evidence>
<keyword evidence="1" id="KW-0145">Chemotaxis</keyword>
<dbReference type="InterPro" id="IPR004090">
    <property type="entry name" value="Chemotax_Me-accpt_rcpt"/>
</dbReference>
<feature type="domain" description="Methyl-accepting transducer" evidence="5">
    <location>
        <begin position="429"/>
        <end position="658"/>
    </location>
</feature>
<proteinExistence type="inferred from homology"/>
<dbReference type="SUPFAM" id="SSF55785">
    <property type="entry name" value="PYP-like sensor domain (PAS domain)"/>
    <property type="match status" value="3"/>
</dbReference>
<comment type="similarity">
    <text evidence="2">Belongs to the methyl-accepting chemotaxis (MCP) protein family.</text>
</comment>
<evidence type="ECO:0000256" key="1">
    <source>
        <dbReference type="ARBA" id="ARBA00022500"/>
    </source>
</evidence>
<name>A0ABW5AA51_9RHOB</name>
<evidence type="ECO:0000313" key="9">
    <source>
        <dbReference type="EMBL" id="MFD2175197.1"/>
    </source>
</evidence>
<sequence>MLFRRSSAAPQMQRKEALTNAVETALAVVSFDLDGKILSANPAYCEILGYSPEELVGQSLGKLMLPSYAKSIGTGPFWEGLRAGQVQRLAVTRLRKTGELVWLETTYVPTRDASGKVVEVFSFASDITQKTRERKHMEAMVAALRRSQAVIEFDLEGKVLDVNDAFLQTMGFSREEVIGKHHSMFMPAGGAETPDYAAFWNKLRTGDFVSGSFQRVGKGGRPVFLRATYNPIIGIDGKLCGVVKFAQDITQDRLTAIDRAGQIAALGRSQAVIEFDMQGTILTANDIFLNVMNYRLEEIQGKTHAMFMPTAERSTPAYAKFWDELRAGKAQVAEFCRIGKGGKEVWIQASYNPILDEDGRPYKVVKFATDVTDRKAAILELEDGISALRAGELDYRLTRPMPAEFESLRANYNAALERMEELVGAIVESAEAIRIETTNLSGASAELGRRTETQAASLEETAAALNQLSSSVESSSSGARNAANAVTKARNRSSEGRRVVEQTISAMGDIAQSSDQISRITSVIDDIAFQTNLLALNAGVEAARAGETGRGFAVVASEVRALAQRSSEAAREIAELIETSGRQVRQGVDLVNESGQALSEIDRLVTEVDGLVQAIAGSAVEQSTGLAEINSAVHQLDQLTQQNAAMFEESSAAVSVLGSQAGELAAQGSVFRIGAPDDGFRVAS</sequence>
<dbReference type="RefSeq" id="WP_377391531.1">
    <property type="nucleotide sequence ID" value="NZ_JBHUIX010000013.1"/>
</dbReference>
<dbReference type="Proteomes" id="UP001597413">
    <property type="component" value="Unassembled WGS sequence"/>
</dbReference>
<dbReference type="SMART" id="SM00091">
    <property type="entry name" value="PAS"/>
    <property type="match status" value="3"/>
</dbReference>
<protein>
    <submittedName>
        <fullName evidence="9">PAS domain S-box protein</fullName>
    </submittedName>
</protein>
<feature type="compositionally biased region" description="Low complexity" evidence="4">
    <location>
        <begin position="469"/>
        <end position="485"/>
    </location>
</feature>
<dbReference type="InterPro" id="IPR003660">
    <property type="entry name" value="HAMP_dom"/>
</dbReference>
<evidence type="ECO:0000259" key="7">
    <source>
        <dbReference type="PROSITE" id="PS50113"/>
    </source>
</evidence>
<comment type="caution">
    <text evidence="9">The sequence shown here is derived from an EMBL/GenBank/DDBJ whole genome shotgun (WGS) entry which is preliminary data.</text>
</comment>
<organism evidence="9 10">
    <name type="scientific">Rhodobacter lacus</name>
    <dbReference type="NCBI Taxonomy" id="1641972"/>
    <lineage>
        <taxon>Bacteria</taxon>
        <taxon>Pseudomonadati</taxon>
        <taxon>Pseudomonadota</taxon>
        <taxon>Alphaproteobacteria</taxon>
        <taxon>Rhodobacterales</taxon>
        <taxon>Rhodobacter group</taxon>
        <taxon>Rhodobacter</taxon>
    </lineage>
</organism>
<keyword evidence="10" id="KW-1185">Reference proteome</keyword>
<dbReference type="Pfam" id="PF13426">
    <property type="entry name" value="PAS_9"/>
    <property type="match status" value="1"/>
</dbReference>
<dbReference type="SMART" id="SM00283">
    <property type="entry name" value="MA"/>
    <property type="match status" value="1"/>
</dbReference>
<evidence type="ECO:0000259" key="8">
    <source>
        <dbReference type="PROSITE" id="PS50885"/>
    </source>
</evidence>
<dbReference type="EMBL" id="JBHUIX010000013">
    <property type="protein sequence ID" value="MFD2175197.1"/>
    <property type="molecule type" value="Genomic_DNA"/>
</dbReference>
<dbReference type="InterPro" id="IPR013656">
    <property type="entry name" value="PAS_4"/>
</dbReference>
<feature type="domain" description="PAS" evidence="6">
    <location>
        <begin position="133"/>
        <end position="187"/>
    </location>
</feature>
<gene>
    <name evidence="9" type="ORF">ACFSM0_13960</name>
</gene>
<dbReference type="InterPro" id="IPR000014">
    <property type="entry name" value="PAS"/>
</dbReference>
<dbReference type="PROSITE" id="PS50112">
    <property type="entry name" value="PAS"/>
    <property type="match status" value="2"/>
</dbReference>
<evidence type="ECO:0000259" key="5">
    <source>
        <dbReference type="PROSITE" id="PS50111"/>
    </source>
</evidence>
<dbReference type="InterPro" id="IPR001610">
    <property type="entry name" value="PAC"/>
</dbReference>
<evidence type="ECO:0000256" key="4">
    <source>
        <dbReference type="SAM" id="MobiDB-lite"/>
    </source>
</evidence>
<dbReference type="PROSITE" id="PS50111">
    <property type="entry name" value="CHEMOTAXIS_TRANSDUC_2"/>
    <property type="match status" value="1"/>
</dbReference>
<dbReference type="CDD" id="cd11386">
    <property type="entry name" value="MCP_signal"/>
    <property type="match status" value="1"/>
</dbReference>
<dbReference type="Pfam" id="PF00989">
    <property type="entry name" value="PAS"/>
    <property type="match status" value="1"/>
</dbReference>
<dbReference type="NCBIfam" id="TIGR00229">
    <property type="entry name" value="sensory_box"/>
    <property type="match status" value="3"/>
</dbReference>
<dbReference type="Pfam" id="PF08448">
    <property type="entry name" value="PAS_4"/>
    <property type="match status" value="1"/>
</dbReference>
<feature type="domain" description="HAMP" evidence="8">
    <location>
        <begin position="376"/>
        <end position="424"/>
    </location>
</feature>
<dbReference type="SMART" id="SM00086">
    <property type="entry name" value="PAC"/>
    <property type="match status" value="3"/>
</dbReference>
<dbReference type="InterPro" id="IPR035965">
    <property type="entry name" value="PAS-like_dom_sf"/>
</dbReference>
<feature type="domain" description="PAC" evidence="7">
    <location>
        <begin position="87"/>
        <end position="139"/>
    </location>
</feature>
<dbReference type="InterPro" id="IPR051310">
    <property type="entry name" value="MCP_chemotaxis"/>
</dbReference>
<dbReference type="Pfam" id="PF00015">
    <property type="entry name" value="MCPsignal"/>
    <property type="match status" value="1"/>
</dbReference>
<dbReference type="CDD" id="cd00130">
    <property type="entry name" value="PAS"/>
    <property type="match status" value="3"/>
</dbReference>
<evidence type="ECO:0000256" key="2">
    <source>
        <dbReference type="ARBA" id="ARBA00029447"/>
    </source>
</evidence>
<dbReference type="PANTHER" id="PTHR43531">
    <property type="entry name" value="PROTEIN ICFG"/>
    <property type="match status" value="1"/>
</dbReference>
<dbReference type="PRINTS" id="PR00260">
    <property type="entry name" value="CHEMTRNSDUCR"/>
</dbReference>
<dbReference type="PROSITE" id="PS50113">
    <property type="entry name" value="PAC"/>
    <property type="match status" value="2"/>
</dbReference>
<evidence type="ECO:0000256" key="3">
    <source>
        <dbReference type="PROSITE-ProRule" id="PRU00284"/>
    </source>
</evidence>
<dbReference type="InterPro" id="IPR000700">
    <property type="entry name" value="PAS-assoc_C"/>
</dbReference>
<dbReference type="PROSITE" id="PS50885">
    <property type="entry name" value="HAMP"/>
    <property type="match status" value="1"/>
</dbReference>
<dbReference type="Gene3D" id="3.30.450.20">
    <property type="entry name" value="PAS domain"/>
    <property type="match status" value="3"/>
</dbReference>
<dbReference type="PANTHER" id="PTHR43531:SF11">
    <property type="entry name" value="METHYL-ACCEPTING CHEMOTAXIS PROTEIN 3"/>
    <property type="match status" value="1"/>
</dbReference>
<feature type="domain" description="PAC" evidence="7">
    <location>
        <begin position="331"/>
        <end position="383"/>
    </location>
</feature>
<keyword evidence="3" id="KW-0807">Transducer</keyword>
<dbReference type="Gene3D" id="1.10.287.950">
    <property type="entry name" value="Methyl-accepting chemotaxis protein"/>
    <property type="match status" value="1"/>
</dbReference>
<evidence type="ECO:0000313" key="10">
    <source>
        <dbReference type="Proteomes" id="UP001597413"/>
    </source>
</evidence>
<dbReference type="InterPro" id="IPR013767">
    <property type="entry name" value="PAS_fold"/>
</dbReference>
<feature type="domain" description="PAS" evidence="6">
    <location>
        <begin position="14"/>
        <end position="67"/>
    </location>
</feature>
<reference evidence="10" key="1">
    <citation type="journal article" date="2019" name="Int. J. Syst. Evol. Microbiol.">
        <title>The Global Catalogue of Microorganisms (GCM) 10K type strain sequencing project: providing services to taxonomists for standard genome sequencing and annotation.</title>
        <authorList>
            <consortium name="The Broad Institute Genomics Platform"/>
            <consortium name="The Broad Institute Genome Sequencing Center for Infectious Disease"/>
            <person name="Wu L."/>
            <person name="Ma J."/>
        </authorList>
    </citation>
    <scope>NUCLEOTIDE SEQUENCE [LARGE SCALE GENOMIC DNA]</scope>
    <source>
        <strain evidence="10">CCUG 55131</strain>
    </source>
</reference>
<feature type="region of interest" description="Disordered" evidence="4">
    <location>
        <begin position="469"/>
        <end position="496"/>
    </location>
</feature>
<accession>A0ABW5AA51</accession>
<dbReference type="SUPFAM" id="SSF58104">
    <property type="entry name" value="Methyl-accepting chemotaxis protein (MCP) signaling domain"/>
    <property type="match status" value="1"/>
</dbReference>
<dbReference type="InterPro" id="IPR004089">
    <property type="entry name" value="MCPsignal_dom"/>
</dbReference>